<feature type="domain" description="Glycosyltransferase subfamily 4-like N-terminal" evidence="3">
    <location>
        <begin position="32"/>
        <end position="191"/>
    </location>
</feature>
<name>A0A1Y2K183_9PROT</name>
<feature type="domain" description="Glycosyl transferase family 1" evidence="2">
    <location>
        <begin position="202"/>
        <end position="349"/>
    </location>
</feature>
<gene>
    <name evidence="4" type="ORF">MAIT1_00477</name>
</gene>
<keyword evidence="5" id="KW-1185">Reference proteome</keyword>
<dbReference type="AlphaFoldDB" id="A0A1Y2K183"/>
<accession>A0A1Y2K183</accession>
<evidence type="ECO:0000313" key="5">
    <source>
        <dbReference type="Proteomes" id="UP000194003"/>
    </source>
</evidence>
<dbReference type="GO" id="GO:0016757">
    <property type="term" value="F:glycosyltransferase activity"/>
    <property type="evidence" value="ECO:0007669"/>
    <property type="project" value="InterPro"/>
</dbReference>
<dbReference type="InterPro" id="IPR001296">
    <property type="entry name" value="Glyco_trans_1"/>
</dbReference>
<sequence>MELSSVHLTLLFTRGVSLTQWEEGGMLERELALYRALRPNLGRITLITHGHGEDARFKRLLPEFDIVYNRWRLPTWRYAQFLNGLWRPWRRGKTIFKSNQTNGADIALTLAKSARKPFIARAGYAYADFAKRKQGFHTLPAARAAILEHRVFNGADRCVVTTRDMADDLTTLYGVEPEKIRVIPNYVECERFAPDGDSPAPGTPRALFVGRLDEQKNVRNLLLAFKNLNAELHLIGDGPLRAELEALAQQEGINARFLGRVNHAELPHHILRATLFIMPSHYEGHPKALLEAMSCGRPVIGGNAPGIRGVITSGENGLLCGHEPSQIAEATRSLLESSALRDKLALSARRYVMENVTLKRVTEQELTLLKELARRHFHNPAGHALSDPAATPRKRASG</sequence>
<protein>
    <submittedName>
        <fullName evidence="4">Putative group 1 glycosyl transferase</fullName>
    </submittedName>
</protein>
<dbReference type="InterPro" id="IPR050194">
    <property type="entry name" value="Glycosyltransferase_grp1"/>
</dbReference>
<dbReference type="EMBL" id="LVJN01000021">
    <property type="protein sequence ID" value="OSM00061.1"/>
    <property type="molecule type" value="Genomic_DNA"/>
</dbReference>
<dbReference type="STRING" id="1434232.MAIT1_00477"/>
<dbReference type="OrthoDB" id="9790710at2"/>
<dbReference type="PANTHER" id="PTHR45947:SF3">
    <property type="entry name" value="SULFOQUINOVOSYL TRANSFERASE SQD2"/>
    <property type="match status" value="1"/>
</dbReference>
<dbReference type="CDD" id="cd03801">
    <property type="entry name" value="GT4_PimA-like"/>
    <property type="match status" value="1"/>
</dbReference>
<organism evidence="4 5">
    <name type="scientific">Magnetofaba australis IT-1</name>
    <dbReference type="NCBI Taxonomy" id="1434232"/>
    <lineage>
        <taxon>Bacteria</taxon>
        <taxon>Pseudomonadati</taxon>
        <taxon>Pseudomonadota</taxon>
        <taxon>Magnetococcia</taxon>
        <taxon>Magnetococcales</taxon>
        <taxon>Magnetococcaceae</taxon>
        <taxon>Magnetofaba</taxon>
    </lineage>
</organism>
<dbReference type="Gene3D" id="3.40.50.2000">
    <property type="entry name" value="Glycogen Phosphorylase B"/>
    <property type="match status" value="2"/>
</dbReference>
<dbReference type="Pfam" id="PF00534">
    <property type="entry name" value="Glycos_transf_1"/>
    <property type="match status" value="1"/>
</dbReference>
<dbReference type="Proteomes" id="UP000194003">
    <property type="component" value="Unassembled WGS sequence"/>
</dbReference>
<keyword evidence="4" id="KW-0808">Transferase</keyword>
<comment type="caution">
    <text evidence="4">The sequence shown here is derived from an EMBL/GenBank/DDBJ whole genome shotgun (WGS) entry which is preliminary data.</text>
</comment>
<proteinExistence type="predicted"/>
<evidence type="ECO:0000256" key="1">
    <source>
        <dbReference type="SAM" id="MobiDB-lite"/>
    </source>
</evidence>
<dbReference type="Pfam" id="PF13439">
    <property type="entry name" value="Glyco_transf_4"/>
    <property type="match status" value="1"/>
</dbReference>
<dbReference type="RefSeq" id="WP_085446265.1">
    <property type="nucleotide sequence ID" value="NZ_LVJN01000021.1"/>
</dbReference>
<evidence type="ECO:0000259" key="3">
    <source>
        <dbReference type="Pfam" id="PF13439"/>
    </source>
</evidence>
<feature type="region of interest" description="Disordered" evidence="1">
    <location>
        <begin position="379"/>
        <end position="398"/>
    </location>
</feature>
<dbReference type="SUPFAM" id="SSF53756">
    <property type="entry name" value="UDP-Glycosyltransferase/glycogen phosphorylase"/>
    <property type="match status" value="1"/>
</dbReference>
<evidence type="ECO:0000259" key="2">
    <source>
        <dbReference type="Pfam" id="PF00534"/>
    </source>
</evidence>
<dbReference type="InterPro" id="IPR028098">
    <property type="entry name" value="Glyco_trans_4-like_N"/>
</dbReference>
<reference evidence="4 5" key="1">
    <citation type="journal article" date="2016" name="BMC Genomics">
        <title>Combined genomic and structural analyses of a cultured magnetotactic bacterium reveals its niche adaptation to a dynamic environment.</title>
        <authorList>
            <person name="Araujo A.C."/>
            <person name="Morillo V."/>
            <person name="Cypriano J."/>
            <person name="Teixeira L.C."/>
            <person name="Leao P."/>
            <person name="Lyra S."/>
            <person name="Almeida L.G."/>
            <person name="Bazylinski D.A."/>
            <person name="Vasconcellos A.T."/>
            <person name="Abreu F."/>
            <person name="Lins U."/>
        </authorList>
    </citation>
    <scope>NUCLEOTIDE SEQUENCE [LARGE SCALE GENOMIC DNA]</scope>
    <source>
        <strain evidence="4 5">IT-1</strain>
    </source>
</reference>
<evidence type="ECO:0000313" key="4">
    <source>
        <dbReference type="EMBL" id="OSM00061.1"/>
    </source>
</evidence>
<dbReference type="PANTHER" id="PTHR45947">
    <property type="entry name" value="SULFOQUINOVOSYL TRANSFERASE SQD2"/>
    <property type="match status" value="1"/>
</dbReference>